<dbReference type="InterPro" id="IPR036890">
    <property type="entry name" value="HATPase_C_sf"/>
</dbReference>
<dbReference type="FunFam" id="1.10.287.130:FF:000001">
    <property type="entry name" value="Two-component sensor histidine kinase"/>
    <property type="match status" value="1"/>
</dbReference>
<proteinExistence type="predicted"/>
<feature type="transmembrane region" description="Helical" evidence="12">
    <location>
        <begin position="12"/>
        <end position="36"/>
    </location>
</feature>
<evidence type="ECO:0000256" key="3">
    <source>
        <dbReference type="ARBA" id="ARBA00012438"/>
    </source>
</evidence>
<protein>
    <recommendedName>
        <fullName evidence="3">histidine kinase</fullName>
        <ecNumber evidence="3">2.7.13.3</ecNumber>
    </recommendedName>
</protein>
<dbReference type="GO" id="GO:0000155">
    <property type="term" value="F:phosphorelay sensor kinase activity"/>
    <property type="evidence" value="ECO:0007669"/>
    <property type="project" value="InterPro"/>
</dbReference>
<evidence type="ECO:0000259" key="13">
    <source>
        <dbReference type="PROSITE" id="PS50109"/>
    </source>
</evidence>
<evidence type="ECO:0000256" key="8">
    <source>
        <dbReference type="ARBA" id="ARBA00022777"/>
    </source>
</evidence>
<dbReference type="SMART" id="SM00388">
    <property type="entry name" value="HisKA"/>
    <property type="match status" value="1"/>
</dbReference>
<feature type="domain" description="HAMP" evidence="14">
    <location>
        <begin position="187"/>
        <end position="239"/>
    </location>
</feature>
<dbReference type="PRINTS" id="PR00344">
    <property type="entry name" value="BCTRLSENSOR"/>
</dbReference>
<accession>A0A917M548</accession>
<dbReference type="AlphaFoldDB" id="A0A917M548"/>
<dbReference type="CDD" id="cd00082">
    <property type="entry name" value="HisKA"/>
    <property type="match status" value="1"/>
</dbReference>
<feature type="transmembrane region" description="Helical" evidence="12">
    <location>
        <begin position="166"/>
        <end position="185"/>
    </location>
</feature>
<dbReference type="SUPFAM" id="SSF158472">
    <property type="entry name" value="HAMP domain-like"/>
    <property type="match status" value="1"/>
</dbReference>
<evidence type="ECO:0000259" key="14">
    <source>
        <dbReference type="PROSITE" id="PS50885"/>
    </source>
</evidence>
<keyword evidence="9" id="KW-0067">ATP-binding</keyword>
<evidence type="ECO:0000313" key="15">
    <source>
        <dbReference type="EMBL" id="GGG78524.1"/>
    </source>
</evidence>
<dbReference type="InterPro" id="IPR003661">
    <property type="entry name" value="HisK_dim/P_dom"/>
</dbReference>
<dbReference type="PANTHER" id="PTHR43711:SF1">
    <property type="entry name" value="HISTIDINE KINASE 1"/>
    <property type="match status" value="1"/>
</dbReference>
<dbReference type="PROSITE" id="PS50885">
    <property type="entry name" value="HAMP"/>
    <property type="match status" value="1"/>
</dbReference>
<keyword evidence="10" id="KW-0902">Two-component regulatory system</keyword>
<dbReference type="InterPro" id="IPR050736">
    <property type="entry name" value="Sensor_HK_Regulatory"/>
</dbReference>
<keyword evidence="5" id="KW-0597">Phosphoprotein</keyword>
<evidence type="ECO:0000256" key="4">
    <source>
        <dbReference type="ARBA" id="ARBA00022475"/>
    </source>
</evidence>
<gene>
    <name evidence="15" type="ORF">GCM10010918_39310</name>
</gene>
<dbReference type="EMBL" id="BMHY01000008">
    <property type="protein sequence ID" value="GGG78524.1"/>
    <property type="molecule type" value="Genomic_DNA"/>
</dbReference>
<keyword evidence="11 12" id="KW-0472">Membrane</keyword>
<dbReference type="Gene3D" id="6.10.340.10">
    <property type="match status" value="1"/>
</dbReference>
<dbReference type="SUPFAM" id="SSF47384">
    <property type="entry name" value="Homodimeric domain of signal transducing histidine kinase"/>
    <property type="match status" value="1"/>
</dbReference>
<dbReference type="GO" id="GO:0005524">
    <property type="term" value="F:ATP binding"/>
    <property type="evidence" value="ECO:0007669"/>
    <property type="project" value="UniProtKB-KW"/>
</dbReference>
<dbReference type="GO" id="GO:0005886">
    <property type="term" value="C:plasma membrane"/>
    <property type="evidence" value="ECO:0007669"/>
    <property type="project" value="UniProtKB-SubCell"/>
</dbReference>
<evidence type="ECO:0000256" key="10">
    <source>
        <dbReference type="ARBA" id="ARBA00023012"/>
    </source>
</evidence>
<feature type="domain" description="Histidine kinase" evidence="13">
    <location>
        <begin position="247"/>
        <end position="467"/>
    </location>
</feature>
<evidence type="ECO:0000256" key="9">
    <source>
        <dbReference type="ARBA" id="ARBA00022840"/>
    </source>
</evidence>
<dbReference type="FunFam" id="3.30.565.10:FF:000006">
    <property type="entry name" value="Sensor histidine kinase WalK"/>
    <property type="match status" value="1"/>
</dbReference>
<keyword evidence="12" id="KW-0812">Transmembrane</keyword>
<sequence length="469" mass="52004">MNSLKTRIVWSYLLLIVLVVCVLGGLFLTLIWNYYYGSAQSSVKQRAIYALTQHSRSLASLKVHDQADYMLQYMAEGDVRLQLLDNNGKVAIDSDGFAEQVQYTTPDVKTAMDGYNGTWQGEDPYYRERVTSVTIPIYNDTRVVSLLRYSASVERIDDMVTRLTQMTAIVGAGVVLLFLGLSLWMTQRIVRPIQELTRAARYMADGDWTRRAVKRNNDEIGQLAETFNVMVVELNKREKLKNDFISSISHELRTPLTSIKGWSETLKGSESAVDEETSLGLNIISRETDRLTGLVEDLLDFSKLAAGNIELQPEVLDLNSPVREMVHQLGVREEQTGVKLIATFGKSPIFVYGDANRLKQVIINLIDNAFKFTSSGGSVRIATTTFTDKENEKAYAQLTVADTGSGISGEDLPHVTEKFYKANTGHGGSGLGLAICKEIAELHGGELLIDSERGAGTIVTVKLPVVKED</sequence>
<evidence type="ECO:0000256" key="12">
    <source>
        <dbReference type="SAM" id="Phobius"/>
    </source>
</evidence>
<dbReference type="InterPro" id="IPR004358">
    <property type="entry name" value="Sig_transdc_His_kin-like_C"/>
</dbReference>
<evidence type="ECO:0000313" key="16">
    <source>
        <dbReference type="Proteomes" id="UP000600247"/>
    </source>
</evidence>
<dbReference type="Proteomes" id="UP000600247">
    <property type="component" value="Unassembled WGS sequence"/>
</dbReference>
<keyword evidence="7" id="KW-0547">Nucleotide-binding</keyword>
<comment type="subcellular location">
    <subcellularLocation>
        <location evidence="2">Cell membrane</location>
        <topology evidence="2">Multi-pass membrane protein</topology>
    </subcellularLocation>
</comment>
<reference evidence="15 16" key="1">
    <citation type="journal article" date="2014" name="Int. J. Syst. Evol. Microbiol.">
        <title>Complete genome sequence of Corynebacterium casei LMG S-19264T (=DSM 44701T), isolated from a smear-ripened cheese.</title>
        <authorList>
            <consortium name="US DOE Joint Genome Institute (JGI-PGF)"/>
            <person name="Walter F."/>
            <person name="Albersmeier A."/>
            <person name="Kalinowski J."/>
            <person name="Ruckert C."/>
        </authorList>
    </citation>
    <scope>NUCLEOTIDE SEQUENCE [LARGE SCALE GENOMIC DNA]</scope>
    <source>
        <strain evidence="15 16">CGMCC 1.15286</strain>
    </source>
</reference>
<keyword evidence="6" id="KW-0808">Transferase</keyword>
<dbReference type="InterPro" id="IPR003594">
    <property type="entry name" value="HATPase_dom"/>
</dbReference>
<evidence type="ECO:0000256" key="6">
    <source>
        <dbReference type="ARBA" id="ARBA00022679"/>
    </source>
</evidence>
<dbReference type="InterPro" id="IPR036097">
    <property type="entry name" value="HisK_dim/P_sf"/>
</dbReference>
<keyword evidence="8 15" id="KW-0418">Kinase</keyword>
<dbReference type="PANTHER" id="PTHR43711">
    <property type="entry name" value="TWO-COMPONENT HISTIDINE KINASE"/>
    <property type="match status" value="1"/>
</dbReference>
<keyword evidence="16" id="KW-1185">Reference proteome</keyword>
<name>A0A917M548_9BACL</name>
<dbReference type="Pfam" id="PF00512">
    <property type="entry name" value="HisKA"/>
    <property type="match status" value="1"/>
</dbReference>
<comment type="catalytic activity">
    <reaction evidence="1">
        <text>ATP + protein L-histidine = ADP + protein N-phospho-L-histidine.</text>
        <dbReference type="EC" id="2.7.13.3"/>
    </reaction>
</comment>
<comment type="caution">
    <text evidence="15">The sequence shown here is derived from an EMBL/GenBank/DDBJ whole genome shotgun (WGS) entry which is preliminary data.</text>
</comment>
<dbReference type="SMART" id="SM00304">
    <property type="entry name" value="HAMP"/>
    <property type="match status" value="1"/>
</dbReference>
<evidence type="ECO:0000256" key="1">
    <source>
        <dbReference type="ARBA" id="ARBA00000085"/>
    </source>
</evidence>
<organism evidence="15 16">
    <name type="scientific">Paenibacillus radicis</name>
    <name type="common">ex Gao et al. 2016</name>
    <dbReference type="NCBI Taxonomy" id="1737354"/>
    <lineage>
        <taxon>Bacteria</taxon>
        <taxon>Bacillati</taxon>
        <taxon>Bacillota</taxon>
        <taxon>Bacilli</taxon>
        <taxon>Bacillales</taxon>
        <taxon>Paenibacillaceae</taxon>
        <taxon>Paenibacillus</taxon>
    </lineage>
</organism>
<dbReference type="SUPFAM" id="SSF55874">
    <property type="entry name" value="ATPase domain of HSP90 chaperone/DNA topoisomerase II/histidine kinase"/>
    <property type="match status" value="1"/>
</dbReference>
<dbReference type="Gene3D" id="3.30.565.10">
    <property type="entry name" value="Histidine kinase-like ATPase, C-terminal domain"/>
    <property type="match status" value="1"/>
</dbReference>
<dbReference type="Pfam" id="PF02518">
    <property type="entry name" value="HATPase_c"/>
    <property type="match status" value="1"/>
</dbReference>
<dbReference type="EC" id="2.7.13.3" evidence="3"/>
<evidence type="ECO:0000256" key="5">
    <source>
        <dbReference type="ARBA" id="ARBA00022553"/>
    </source>
</evidence>
<keyword evidence="12" id="KW-1133">Transmembrane helix</keyword>
<evidence type="ECO:0000256" key="11">
    <source>
        <dbReference type="ARBA" id="ARBA00023136"/>
    </source>
</evidence>
<evidence type="ECO:0000256" key="2">
    <source>
        <dbReference type="ARBA" id="ARBA00004651"/>
    </source>
</evidence>
<dbReference type="SMART" id="SM00387">
    <property type="entry name" value="HATPase_c"/>
    <property type="match status" value="1"/>
</dbReference>
<dbReference type="RefSeq" id="WP_188890898.1">
    <property type="nucleotide sequence ID" value="NZ_BMHY01000008.1"/>
</dbReference>
<keyword evidence="4" id="KW-1003">Cell membrane</keyword>
<evidence type="ECO:0000256" key="7">
    <source>
        <dbReference type="ARBA" id="ARBA00022741"/>
    </source>
</evidence>
<dbReference type="CDD" id="cd06225">
    <property type="entry name" value="HAMP"/>
    <property type="match status" value="1"/>
</dbReference>
<dbReference type="Gene3D" id="1.10.287.130">
    <property type="match status" value="1"/>
</dbReference>
<dbReference type="Pfam" id="PF00672">
    <property type="entry name" value="HAMP"/>
    <property type="match status" value="1"/>
</dbReference>
<dbReference type="InterPro" id="IPR005467">
    <property type="entry name" value="His_kinase_dom"/>
</dbReference>
<dbReference type="InterPro" id="IPR003660">
    <property type="entry name" value="HAMP_dom"/>
</dbReference>
<dbReference type="CDD" id="cd00075">
    <property type="entry name" value="HATPase"/>
    <property type="match status" value="1"/>
</dbReference>
<dbReference type="PROSITE" id="PS50109">
    <property type="entry name" value="HIS_KIN"/>
    <property type="match status" value="1"/>
</dbReference>